<comment type="similarity">
    <text evidence="1">Belongs to the staphylococcal tandem lipoprotein family.</text>
</comment>
<feature type="region of interest" description="Disordered" evidence="2">
    <location>
        <begin position="1"/>
        <end position="29"/>
    </location>
</feature>
<gene>
    <name evidence="3" type="ORF">HMPREF3225_00149</name>
</gene>
<dbReference type="InterPro" id="IPR007595">
    <property type="entry name" value="Csa"/>
</dbReference>
<dbReference type="AlphaFoldDB" id="A0ABD4EIJ2"/>
<evidence type="ECO:0000313" key="4">
    <source>
        <dbReference type="Proteomes" id="UP000070063"/>
    </source>
</evidence>
<evidence type="ECO:0000256" key="2">
    <source>
        <dbReference type="SAM" id="MobiDB-lite"/>
    </source>
</evidence>
<sequence length="59" mass="6726">MEHNQIIPTKQAPELKLKGDGDLKGSSVGSKDLEFNFVRNQEENIYFSDSIDYKPTEHS</sequence>
<dbReference type="Proteomes" id="UP000070063">
    <property type="component" value="Unassembled WGS sequence"/>
</dbReference>
<evidence type="ECO:0000256" key="1">
    <source>
        <dbReference type="ARBA" id="ARBA00009715"/>
    </source>
</evidence>
<accession>A0ABD4EIJ2</accession>
<feature type="compositionally biased region" description="Basic and acidic residues" evidence="2">
    <location>
        <begin position="13"/>
        <end position="23"/>
    </location>
</feature>
<comment type="caution">
    <text evidence="3">The sequence shown here is derived from an EMBL/GenBank/DDBJ whole genome shotgun (WGS) entry which is preliminary data.</text>
</comment>
<evidence type="ECO:0000313" key="3">
    <source>
        <dbReference type="EMBL" id="KXA40384.1"/>
    </source>
</evidence>
<protein>
    <submittedName>
        <fullName evidence="3">Uncharacterized protein</fullName>
    </submittedName>
</protein>
<dbReference type="Pfam" id="PF04507">
    <property type="entry name" value="DUF576"/>
    <property type="match status" value="1"/>
</dbReference>
<proteinExistence type="inferred from homology"/>
<name>A0ABD4EIJ2_STALU</name>
<dbReference type="Gene3D" id="2.50.20.40">
    <property type="match status" value="1"/>
</dbReference>
<organism evidence="3 4">
    <name type="scientific">Staphylococcus lugdunensis</name>
    <dbReference type="NCBI Taxonomy" id="28035"/>
    <lineage>
        <taxon>Bacteria</taxon>
        <taxon>Bacillati</taxon>
        <taxon>Bacillota</taxon>
        <taxon>Bacilli</taxon>
        <taxon>Bacillales</taxon>
        <taxon>Staphylococcaceae</taxon>
        <taxon>Staphylococcus</taxon>
    </lineage>
</organism>
<dbReference type="InterPro" id="IPR038641">
    <property type="entry name" value="Csa_sf"/>
</dbReference>
<reference evidence="3 4" key="1">
    <citation type="submission" date="2016-01" db="EMBL/GenBank/DDBJ databases">
        <authorList>
            <person name="Mitreva M."/>
            <person name="Pepin K.H."/>
            <person name="Mihindukulasuriya K.A."/>
            <person name="Fulton R."/>
            <person name="Fronick C."/>
            <person name="O'Laughlin M."/>
            <person name="Miner T."/>
            <person name="Herter B."/>
            <person name="Rosa B.A."/>
            <person name="Cordes M."/>
            <person name="Tomlinson C."/>
            <person name="Wollam A."/>
            <person name="Palsikar V.B."/>
            <person name="Mardis E.R."/>
            <person name="Wilson R.K."/>
        </authorList>
    </citation>
    <scope>NUCLEOTIDE SEQUENCE [LARGE SCALE GENOMIC DNA]</scope>
    <source>
        <strain evidence="3 4">MJR7738</strain>
    </source>
</reference>
<dbReference type="EMBL" id="LRQI01000006">
    <property type="protein sequence ID" value="KXA40384.1"/>
    <property type="molecule type" value="Genomic_DNA"/>
</dbReference>